<feature type="binding site" evidence="6">
    <location>
        <begin position="103"/>
        <end position="110"/>
    </location>
    <ligand>
        <name>ATP</name>
        <dbReference type="ChEBI" id="CHEBI:30616"/>
    </ligand>
</feature>
<proteinExistence type="inferred from homology"/>
<dbReference type="GO" id="GO:0005737">
    <property type="term" value="C:cytoplasm"/>
    <property type="evidence" value="ECO:0007669"/>
    <property type="project" value="TreeGrafter"/>
</dbReference>
<dbReference type="InterPro" id="IPR036961">
    <property type="entry name" value="Kinesin_motor_dom_sf"/>
</dbReference>
<feature type="domain" description="Myosin motor" evidence="7">
    <location>
        <begin position="6"/>
        <end position="222"/>
    </location>
</feature>
<dbReference type="PANTHER" id="PTHR13140:SF550">
    <property type="entry name" value="MYOSIN-IIIB ISOFORM X1"/>
    <property type="match status" value="1"/>
</dbReference>
<reference evidence="8 9" key="1">
    <citation type="journal article" date="2018" name="G3 (Bethesda)">
        <title>Phylogenetic and Phylogenomic Definition of Rhizopus Species.</title>
        <authorList>
            <person name="Gryganskyi A.P."/>
            <person name="Golan J."/>
            <person name="Dolatabadi S."/>
            <person name="Mondo S."/>
            <person name="Robb S."/>
            <person name="Idnurm A."/>
            <person name="Muszewska A."/>
            <person name="Steczkiewicz K."/>
            <person name="Masonjones S."/>
            <person name="Liao H.L."/>
            <person name="Gajdeczka M.T."/>
            <person name="Anike F."/>
            <person name="Vuek A."/>
            <person name="Anishchenko I.M."/>
            <person name="Voigt K."/>
            <person name="de Hoog G.S."/>
            <person name="Smith M.E."/>
            <person name="Heitman J."/>
            <person name="Vilgalys R."/>
            <person name="Stajich J.E."/>
        </authorList>
    </citation>
    <scope>NUCLEOTIDE SEQUENCE [LARGE SCALE GENOMIC DNA]</scope>
    <source>
        <strain evidence="8 9">CBS 357.93</strain>
    </source>
</reference>
<keyword evidence="1 6" id="KW-0547">Nucleotide-binding</keyword>
<evidence type="ECO:0000256" key="6">
    <source>
        <dbReference type="PROSITE-ProRule" id="PRU00782"/>
    </source>
</evidence>
<evidence type="ECO:0000256" key="4">
    <source>
        <dbReference type="ARBA" id="ARBA00023175"/>
    </source>
</evidence>
<keyword evidence="2 6" id="KW-0067">ATP-binding</keyword>
<evidence type="ECO:0000256" key="5">
    <source>
        <dbReference type="ARBA" id="ARBA00023203"/>
    </source>
</evidence>
<dbReference type="SUPFAM" id="SSF52540">
    <property type="entry name" value="P-loop containing nucleoside triphosphate hydrolases"/>
    <property type="match status" value="1"/>
</dbReference>
<dbReference type="Proteomes" id="UP000252139">
    <property type="component" value="Unassembled WGS sequence"/>
</dbReference>
<accession>A0A367J8V8</accession>
<dbReference type="Gene3D" id="3.40.850.10">
    <property type="entry name" value="Kinesin motor domain"/>
    <property type="match status" value="1"/>
</dbReference>
<protein>
    <recommendedName>
        <fullName evidence="7">Myosin motor domain-containing protein</fullName>
    </recommendedName>
</protein>
<dbReference type="PANTHER" id="PTHR13140">
    <property type="entry name" value="MYOSIN"/>
    <property type="match status" value="1"/>
</dbReference>
<dbReference type="GO" id="GO:0000146">
    <property type="term" value="F:microfilament motor activity"/>
    <property type="evidence" value="ECO:0007669"/>
    <property type="project" value="TreeGrafter"/>
</dbReference>
<dbReference type="AlphaFoldDB" id="A0A367J8V8"/>
<dbReference type="GO" id="GO:0005524">
    <property type="term" value="F:ATP binding"/>
    <property type="evidence" value="ECO:0007669"/>
    <property type="project" value="UniProtKB-UniRule"/>
</dbReference>
<keyword evidence="9" id="KW-1185">Reference proteome</keyword>
<comment type="caution">
    <text evidence="6">Lacks conserved residue(s) required for the propagation of feature annotation.</text>
</comment>
<evidence type="ECO:0000256" key="1">
    <source>
        <dbReference type="ARBA" id="ARBA00022741"/>
    </source>
</evidence>
<dbReference type="GO" id="GO:0051015">
    <property type="term" value="F:actin filament binding"/>
    <property type="evidence" value="ECO:0007669"/>
    <property type="project" value="TreeGrafter"/>
</dbReference>
<dbReference type="GO" id="GO:0007015">
    <property type="term" value="P:actin filament organization"/>
    <property type="evidence" value="ECO:0007669"/>
    <property type="project" value="TreeGrafter"/>
</dbReference>
<feature type="non-terminal residue" evidence="8">
    <location>
        <position position="222"/>
    </location>
</feature>
<sequence>MTTKPKSQFDLCDREQKTEDSLTQCLKEAFLNNVFYSKISDSAFVAVNPYKPVPLQSFQYVTEYKDTSADSLEPLPTHIYKLTNQAYLHMRRTGIDQSIILSGESGSGKTENFKYILDHLVHLSSQKKETKLQSQISNAQIVLESFGNARTGLNDNASRFGKYVELQFNERGRMTGAKLLNYLLDKSRLTQCPVNEQTFHIFYQIFSGASTEEKTILQLDDD</sequence>
<comment type="caution">
    <text evidence="8">The sequence shown here is derived from an EMBL/GenBank/DDBJ whole genome shotgun (WGS) entry which is preliminary data.</text>
</comment>
<evidence type="ECO:0000259" key="7">
    <source>
        <dbReference type="PROSITE" id="PS51456"/>
    </source>
</evidence>
<dbReference type="PRINTS" id="PR00193">
    <property type="entry name" value="MYOSINHEAVY"/>
</dbReference>
<dbReference type="InterPro" id="IPR001609">
    <property type="entry name" value="Myosin_head_motor_dom-like"/>
</dbReference>
<dbReference type="Pfam" id="PF00063">
    <property type="entry name" value="Myosin_head"/>
    <property type="match status" value="1"/>
</dbReference>
<evidence type="ECO:0000256" key="2">
    <source>
        <dbReference type="ARBA" id="ARBA00022840"/>
    </source>
</evidence>
<dbReference type="EMBL" id="PJQL01001886">
    <property type="protein sequence ID" value="RCH86350.1"/>
    <property type="molecule type" value="Genomic_DNA"/>
</dbReference>
<keyword evidence="3 6" id="KW-0518">Myosin</keyword>
<dbReference type="GO" id="GO:0016020">
    <property type="term" value="C:membrane"/>
    <property type="evidence" value="ECO:0007669"/>
    <property type="project" value="TreeGrafter"/>
</dbReference>
<organism evidence="8 9">
    <name type="scientific">Rhizopus azygosporus</name>
    <name type="common">Rhizopus microsporus var. azygosporus</name>
    <dbReference type="NCBI Taxonomy" id="86630"/>
    <lineage>
        <taxon>Eukaryota</taxon>
        <taxon>Fungi</taxon>
        <taxon>Fungi incertae sedis</taxon>
        <taxon>Mucoromycota</taxon>
        <taxon>Mucoromycotina</taxon>
        <taxon>Mucoromycetes</taxon>
        <taxon>Mucorales</taxon>
        <taxon>Mucorineae</taxon>
        <taxon>Rhizopodaceae</taxon>
        <taxon>Rhizopus</taxon>
    </lineage>
</organism>
<keyword evidence="5 6" id="KW-0009">Actin-binding</keyword>
<name>A0A367J8V8_RHIAZ</name>
<evidence type="ECO:0000313" key="8">
    <source>
        <dbReference type="EMBL" id="RCH86350.1"/>
    </source>
</evidence>
<evidence type="ECO:0000256" key="3">
    <source>
        <dbReference type="ARBA" id="ARBA00023123"/>
    </source>
</evidence>
<dbReference type="PROSITE" id="PS51456">
    <property type="entry name" value="MYOSIN_MOTOR"/>
    <property type="match status" value="1"/>
</dbReference>
<dbReference type="SMART" id="SM00242">
    <property type="entry name" value="MYSc"/>
    <property type="match status" value="1"/>
</dbReference>
<dbReference type="InterPro" id="IPR027417">
    <property type="entry name" value="P-loop_NTPase"/>
</dbReference>
<dbReference type="GO" id="GO:0016459">
    <property type="term" value="C:myosin complex"/>
    <property type="evidence" value="ECO:0007669"/>
    <property type="project" value="UniProtKB-KW"/>
</dbReference>
<keyword evidence="4 6" id="KW-0505">Motor protein</keyword>
<dbReference type="STRING" id="86630.A0A367J8V8"/>
<dbReference type="OrthoDB" id="370884at2759"/>
<comment type="similarity">
    <text evidence="6">Belongs to the TRAFAC class myosin-kinesin ATPase superfamily. Myosin family.</text>
</comment>
<gene>
    <name evidence="8" type="ORF">CU097_001102</name>
</gene>
<evidence type="ECO:0000313" key="9">
    <source>
        <dbReference type="Proteomes" id="UP000252139"/>
    </source>
</evidence>